<protein>
    <submittedName>
        <fullName evidence="1">Uncharacterized protein</fullName>
    </submittedName>
</protein>
<keyword evidence="2" id="KW-1185">Reference proteome</keyword>
<organism evidence="1 2">
    <name type="scientific">Rhizopogon vesiculosus</name>
    <dbReference type="NCBI Taxonomy" id="180088"/>
    <lineage>
        <taxon>Eukaryota</taxon>
        <taxon>Fungi</taxon>
        <taxon>Dikarya</taxon>
        <taxon>Basidiomycota</taxon>
        <taxon>Agaricomycotina</taxon>
        <taxon>Agaricomycetes</taxon>
        <taxon>Agaricomycetidae</taxon>
        <taxon>Boletales</taxon>
        <taxon>Suillineae</taxon>
        <taxon>Rhizopogonaceae</taxon>
        <taxon>Rhizopogon</taxon>
    </lineage>
</organism>
<evidence type="ECO:0000313" key="2">
    <source>
        <dbReference type="Proteomes" id="UP000183567"/>
    </source>
</evidence>
<accession>A0A1J8Q3C1</accession>
<name>A0A1J8Q3C1_9AGAM</name>
<dbReference type="EMBL" id="LVVM01002688">
    <property type="protein sequence ID" value="OJA16110.1"/>
    <property type="molecule type" value="Genomic_DNA"/>
</dbReference>
<sequence>MLSAEMSMQMISLEWPWNLPMIDISTSSDSPSTIP</sequence>
<dbReference type="Proteomes" id="UP000183567">
    <property type="component" value="Unassembled WGS sequence"/>
</dbReference>
<gene>
    <name evidence="1" type="ORF">AZE42_09032</name>
</gene>
<proteinExistence type="predicted"/>
<comment type="caution">
    <text evidence="1">The sequence shown here is derived from an EMBL/GenBank/DDBJ whole genome shotgun (WGS) entry which is preliminary data.</text>
</comment>
<dbReference type="AlphaFoldDB" id="A0A1J8Q3C1"/>
<reference evidence="1 2" key="1">
    <citation type="submission" date="2016-03" db="EMBL/GenBank/DDBJ databases">
        <title>Comparative genomics of the ectomycorrhizal sister species Rhizopogon vinicolor and Rhizopogon vesiculosus (Basidiomycota: Boletales) reveals a divergence of the mating type B locus.</title>
        <authorList>
            <person name="Mujic A.B."/>
            <person name="Kuo A."/>
            <person name="Tritt A."/>
            <person name="Lipzen A."/>
            <person name="Chen C."/>
            <person name="Johnson J."/>
            <person name="Sharma A."/>
            <person name="Barry K."/>
            <person name="Grigoriev I.V."/>
            <person name="Spatafora J.W."/>
        </authorList>
    </citation>
    <scope>NUCLEOTIDE SEQUENCE [LARGE SCALE GENOMIC DNA]</scope>
    <source>
        <strain evidence="1 2">AM-OR11-056</strain>
    </source>
</reference>
<evidence type="ECO:0000313" key="1">
    <source>
        <dbReference type="EMBL" id="OJA16110.1"/>
    </source>
</evidence>